<dbReference type="InterPro" id="IPR029044">
    <property type="entry name" value="Nucleotide-diphossugar_trans"/>
</dbReference>
<reference evidence="3" key="1">
    <citation type="submission" date="2018-11" db="EMBL/GenBank/DDBJ databases">
        <title>Proposal to divide the Flavobacteriaceae and reorganize its genera based on Amino Acid Identity values calculated from whole genome sequences.</title>
        <authorList>
            <person name="Nicholson A.C."/>
            <person name="Gulvik C.A."/>
            <person name="Whitney A.M."/>
            <person name="Humrighouse B.W."/>
            <person name="Bell M."/>
            <person name="Holmes B."/>
            <person name="Steigerwalt A."/>
            <person name="Villarma A."/>
            <person name="Sheth M."/>
            <person name="Batra D."/>
            <person name="Pryor J."/>
            <person name="Bernardet J.-F."/>
            <person name="Hugo C."/>
            <person name="Kampfer P."/>
            <person name="Newman J."/>
            <person name="Mcquiston J."/>
        </authorList>
    </citation>
    <scope>NUCLEOTIDE SEQUENCE [LARGE SCALE GENOMIC DNA]</scope>
    <source>
        <strain evidence="3">DSM 22165</strain>
    </source>
</reference>
<dbReference type="EMBL" id="RJTU01000035">
    <property type="protein sequence ID" value="ROI13999.1"/>
    <property type="molecule type" value="Genomic_DNA"/>
</dbReference>
<dbReference type="Pfam" id="PF00535">
    <property type="entry name" value="Glycos_transf_2"/>
    <property type="match status" value="1"/>
</dbReference>
<feature type="domain" description="Glycosyltransferase 2-like" evidence="1">
    <location>
        <begin position="2"/>
        <end position="129"/>
    </location>
</feature>
<evidence type="ECO:0000259" key="1">
    <source>
        <dbReference type="Pfam" id="PF00535"/>
    </source>
</evidence>
<dbReference type="GO" id="GO:0016740">
    <property type="term" value="F:transferase activity"/>
    <property type="evidence" value="ECO:0007669"/>
    <property type="project" value="UniProtKB-KW"/>
</dbReference>
<comment type="caution">
    <text evidence="2">The sequence shown here is derived from an EMBL/GenBank/DDBJ whole genome shotgun (WGS) entry which is preliminary data.</text>
</comment>
<protein>
    <submittedName>
        <fullName evidence="2">Glycosyltransferase family 2 protein</fullName>
    </submittedName>
</protein>
<dbReference type="InterPro" id="IPR001173">
    <property type="entry name" value="Glyco_trans_2-like"/>
</dbReference>
<organism evidence="2 3">
    <name type="scientific">Epilithonimonas hominis</name>
    <dbReference type="NCBI Taxonomy" id="420404"/>
    <lineage>
        <taxon>Bacteria</taxon>
        <taxon>Pseudomonadati</taxon>
        <taxon>Bacteroidota</taxon>
        <taxon>Flavobacteriia</taxon>
        <taxon>Flavobacteriales</taxon>
        <taxon>Weeksellaceae</taxon>
        <taxon>Chryseobacterium group</taxon>
        <taxon>Epilithonimonas</taxon>
    </lineage>
</organism>
<dbReference type="SUPFAM" id="SSF53448">
    <property type="entry name" value="Nucleotide-diphospho-sugar transferases"/>
    <property type="match status" value="1"/>
</dbReference>
<dbReference type="PANTHER" id="PTHR43179">
    <property type="entry name" value="RHAMNOSYLTRANSFERASE WBBL"/>
    <property type="match status" value="1"/>
</dbReference>
<evidence type="ECO:0000313" key="3">
    <source>
        <dbReference type="Proteomes" id="UP000267623"/>
    </source>
</evidence>
<dbReference type="Proteomes" id="UP000267623">
    <property type="component" value="Unassembled WGS sequence"/>
</dbReference>
<dbReference type="AlphaFoldDB" id="A0A3N0XCD9"/>
<dbReference type="CDD" id="cd04186">
    <property type="entry name" value="GT_2_like_c"/>
    <property type="match status" value="1"/>
</dbReference>
<keyword evidence="2" id="KW-0808">Transferase</keyword>
<sequence>MNHKNFLITFLDSLYNKYPPYVSFELIYVDNCSDDGSVDFVKSNYPQVKIVQNKSLFGFGENNNRGAEIAVGKYLAIMNPDLVFLENSLNSLFDFSEKLQKDVIVAPKLLNADKTFQHSVRGFITPWVFLARFLTGGNDNTKNKTVQNYLCKNISIDQTQFIDWAIGAALFIKADLYKKLNGFDPDYFLYMEDEDLCLRAWNSGNAVVYYPSSQIIHNHLRASKKIGKKMFLHFKSLFVFFLKHGIFLTSKKKNSPITLPGN</sequence>
<accession>A0A3N0XCD9</accession>
<name>A0A3N0XCD9_9FLAO</name>
<gene>
    <name evidence="2" type="ORF">EGH73_05575</name>
</gene>
<evidence type="ECO:0000313" key="2">
    <source>
        <dbReference type="EMBL" id="ROI13999.1"/>
    </source>
</evidence>
<proteinExistence type="predicted"/>
<dbReference type="Gene3D" id="3.90.550.10">
    <property type="entry name" value="Spore Coat Polysaccharide Biosynthesis Protein SpsA, Chain A"/>
    <property type="match status" value="1"/>
</dbReference>
<dbReference type="PANTHER" id="PTHR43179:SF7">
    <property type="entry name" value="RHAMNOSYLTRANSFERASE WBBL"/>
    <property type="match status" value="1"/>
</dbReference>